<dbReference type="InterPro" id="IPR036188">
    <property type="entry name" value="FAD/NAD-bd_sf"/>
</dbReference>
<organism evidence="8 9">
    <name type="scientific">Panacibacter ginsenosidivorans</name>
    <dbReference type="NCBI Taxonomy" id="1813871"/>
    <lineage>
        <taxon>Bacteria</taxon>
        <taxon>Pseudomonadati</taxon>
        <taxon>Bacteroidota</taxon>
        <taxon>Chitinophagia</taxon>
        <taxon>Chitinophagales</taxon>
        <taxon>Chitinophagaceae</taxon>
        <taxon>Panacibacter</taxon>
    </lineage>
</organism>
<reference evidence="8 9" key="1">
    <citation type="journal article" date="2016" name="Int. J. Syst. Evol. Microbiol.">
        <title>Panacibacter ginsenosidivorans gen. nov., sp. nov., with ginsenoside converting activity isolated from soil of a ginseng field.</title>
        <authorList>
            <person name="Siddiqi M.Z."/>
            <person name="Muhammad Shafi S."/>
            <person name="Choi K.D."/>
            <person name="Im W.T."/>
        </authorList>
    </citation>
    <scope>NUCLEOTIDE SEQUENCE [LARGE SCALE GENOMIC DNA]</scope>
    <source>
        <strain evidence="8 9">Gsoil1550</strain>
    </source>
</reference>
<feature type="domain" description="Glucose-methanol-choline oxidoreductase N-terminal" evidence="6">
    <location>
        <begin position="119"/>
        <end position="349"/>
    </location>
</feature>
<sequence length="577" mass="64826">MPGDSLNVNNKAAAQNTFDAIVIGSGISGGWAAKELTEKGLKVLMLERGPKFDHITDYKTASKNPWEFEHRGRAPLQYKKDNPVISRDWAMYGTAAQEAIMDYWVKEKDSPYVEVKPFAWWRSYQMGGRSILWGRQSYRWSDLDFEANAKDGIAIDWPIRYKDLEKWYDHVETFAGISGSKEGLSHLPDGQFLPPMDLNCAEKDVADRIKNYYKGQRHMFIGRVANLTKEIPGRTKCQFRNRCWEGCPFGGYFSTQSSTLPAAMATGNLTVRPWSIVTKLIYDKDAKKAKGVEILDAETNKTYEFYSKVVFVNASALNSAWILMNTATDIWPDGLGSSSGELGHNVMDHHYMLGASGLIEGFEDKYYYGRRANGFYIPRFVNMNGDKRDFLRGYGYQGSASRDGWSRDIAELNVGAEFKEALTEPGAWHIGATGFGEILPYHENKIYLSKDVKDKWGLPVLTMDAELKENELKMRKDIIKELTAMFDVAGIKNVTTWDSKVYAVGQGIHEMGTARMGRDEKASVLNGNNQVWDAKNVFITDGAAMVSSACQNPSLTYMALTARAADFAFGELKKGNL</sequence>
<dbReference type="GO" id="GO:0050660">
    <property type="term" value="F:flavin adenine dinucleotide binding"/>
    <property type="evidence" value="ECO:0007669"/>
    <property type="project" value="InterPro"/>
</dbReference>
<gene>
    <name evidence="8" type="ORF">FRZ67_13155</name>
</gene>
<evidence type="ECO:0000256" key="3">
    <source>
        <dbReference type="ARBA" id="ARBA00022630"/>
    </source>
</evidence>
<proteinExistence type="inferred from homology"/>
<dbReference type="Pfam" id="PF05199">
    <property type="entry name" value="GMC_oxred_C"/>
    <property type="match status" value="1"/>
</dbReference>
<dbReference type="GO" id="GO:0016614">
    <property type="term" value="F:oxidoreductase activity, acting on CH-OH group of donors"/>
    <property type="evidence" value="ECO:0007669"/>
    <property type="project" value="InterPro"/>
</dbReference>
<evidence type="ECO:0000259" key="6">
    <source>
        <dbReference type="Pfam" id="PF00732"/>
    </source>
</evidence>
<dbReference type="AlphaFoldDB" id="A0A5B8VB44"/>
<dbReference type="KEGG" id="pgin:FRZ67_13155"/>
<dbReference type="InterPro" id="IPR000172">
    <property type="entry name" value="GMC_OxRdtase_N"/>
</dbReference>
<dbReference type="PANTHER" id="PTHR42784">
    <property type="entry name" value="PYRANOSE 2-OXIDASE"/>
    <property type="match status" value="1"/>
</dbReference>
<keyword evidence="4" id="KW-0274">FAD</keyword>
<evidence type="ECO:0000256" key="1">
    <source>
        <dbReference type="ARBA" id="ARBA00001974"/>
    </source>
</evidence>
<dbReference type="OrthoDB" id="9787779at2"/>
<keyword evidence="9" id="KW-1185">Reference proteome</keyword>
<keyword evidence="5" id="KW-0560">Oxidoreductase</keyword>
<protein>
    <submittedName>
        <fullName evidence="8">GMC family oxidoreductase</fullName>
    </submittedName>
</protein>
<comment type="similarity">
    <text evidence="2">Belongs to the GMC oxidoreductase family.</text>
</comment>
<dbReference type="PANTHER" id="PTHR42784:SF1">
    <property type="entry name" value="PYRANOSE 2-OXIDASE"/>
    <property type="match status" value="1"/>
</dbReference>
<evidence type="ECO:0000256" key="4">
    <source>
        <dbReference type="ARBA" id="ARBA00022827"/>
    </source>
</evidence>
<accession>A0A5B8VB44</accession>
<evidence type="ECO:0000259" key="7">
    <source>
        <dbReference type="Pfam" id="PF05199"/>
    </source>
</evidence>
<feature type="domain" description="Glucose-methanol-choline oxidoreductase C-terminal" evidence="7">
    <location>
        <begin position="440"/>
        <end position="560"/>
    </location>
</feature>
<dbReference type="SUPFAM" id="SSF51905">
    <property type="entry name" value="FAD/NAD(P)-binding domain"/>
    <property type="match status" value="1"/>
</dbReference>
<dbReference type="Gene3D" id="3.50.50.60">
    <property type="entry name" value="FAD/NAD(P)-binding domain"/>
    <property type="match status" value="2"/>
</dbReference>
<comment type="cofactor">
    <cofactor evidence="1">
        <name>FAD</name>
        <dbReference type="ChEBI" id="CHEBI:57692"/>
    </cofactor>
</comment>
<keyword evidence="3" id="KW-0285">Flavoprotein</keyword>
<dbReference type="SUPFAM" id="SSF54373">
    <property type="entry name" value="FAD-linked reductases, C-terminal domain"/>
    <property type="match status" value="1"/>
</dbReference>
<evidence type="ECO:0000256" key="2">
    <source>
        <dbReference type="ARBA" id="ARBA00010790"/>
    </source>
</evidence>
<evidence type="ECO:0000256" key="5">
    <source>
        <dbReference type="ARBA" id="ARBA00023002"/>
    </source>
</evidence>
<evidence type="ECO:0000313" key="8">
    <source>
        <dbReference type="EMBL" id="QEC68203.1"/>
    </source>
</evidence>
<dbReference type="Proteomes" id="UP000321533">
    <property type="component" value="Chromosome"/>
</dbReference>
<dbReference type="InterPro" id="IPR007867">
    <property type="entry name" value="GMC_OxRtase_C"/>
</dbReference>
<dbReference type="EMBL" id="CP042435">
    <property type="protein sequence ID" value="QEC68203.1"/>
    <property type="molecule type" value="Genomic_DNA"/>
</dbReference>
<dbReference type="RefSeq" id="WP_147190010.1">
    <property type="nucleotide sequence ID" value="NZ_CP042435.1"/>
</dbReference>
<evidence type="ECO:0000313" key="9">
    <source>
        <dbReference type="Proteomes" id="UP000321533"/>
    </source>
</evidence>
<dbReference type="Pfam" id="PF00732">
    <property type="entry name" value="GMC_oxred_N"/>
    <property type="match status" value="1"/>
</dbReference>
<dbReference type="InterPro" id="IPR051473">
    <property type="entry name" value="P2Ox-like"/>
</dbReference>
<name>A0A5B8VB44_9BACT</name>